<evidence type="ECO:0000313" key="2">
    <source>
        <dbReference type="EMBL" id="CAD6261247.1"/>
    </source>
</evidence>
<accession>A0A811QQ78</accession>
<dbReference type="GO" id="GO:0080188">
    <property type="term" value="P:gene silencing by siRNA-directed DNA methylation"/>
    <property type="evidence" value="ECO:0007669"/>
    <property type="project" value="InterPro"/>
</dbReference>
<dbReference type="Proteomes" id="UP000604825">
    <property type="component" value="Unassembled WGS sequence"/>
</dbReference>
<evidence type="ECO:0000313" key="3">
    <source>
        <dbReference type="Proteomes" id="UP000604825"/>
    </source>
</evidence>
<feature type="domain" description="Factor of DNA methylation 1-5/IDN2" evidence="1">
    <location>
        <begin position="142"/>
        <end position="193"/>
    </location>
</feature>
<comment type="caution">
    <text evidence="2">The sequence shown here is derived from an EMBL/GenBank/DDBJ whole genome shotgun (WGS) entry which is preliminary data.</text>
</comment>
<keyword evidence="3" id="KW-1185">Reference proteome</keyword>
<dbReference type="InterPro" id="IPR045177">
    <property type="entry name" value="FDM1-5/IDN2"/>
</dbReference>
<dbReference type="OrthoDB" id="687002at2759"/>
<name>A0A811QQ78_9POAL</name>
<dbReference type="Pfam" id="PF03469">
    <property type="entry name" value="XH"/>
    <property type="match status" value="1"/>
</dbReference>
<organism evidence="2 3">
    <name type="scientific">Miscanthus lutarioriparius</name>
    <dbReference type="NCBI Taxonomy" id="422564"/>
    <lineage>
        <taxon>Eukaryota</taxon>
        <taxon>Viridiplantae</taxon>
        <taxon>Streptophyta</taxon>
        <taxon>Embryophyta</taxon>
        <taxon>Tracheophyta</taxon>
        <taxon>Spermatophyta</taxon>
        <taxon>Magnoliopsida</taxon>
        <taxon>Liliopsida</taxon>
        <taxon>Poales</taxon>
        <taxon>Poaceae</taxon>
        <taxon>PACMAD clade</taxon>
        <taxon>Panicoideae</taxon>
        <taxon>Andropogonodae</taxon>
        <taxon>Andropogoneae</taxon>
        <taxon>Saccharinae</taxon>
        <taxon>Miscanthus</taxon>
    </lineage>
</organism>
<evidence type="ECO:0000259" key="1">
    <source>
        <dbReference type="Pfam" id="PF03469"/>
    </source>
</evidence>
<dbReference type="InterPro" id="IPR005379">
    <property type="entry name" value="FDM1-5/IDN2_XH"/>
</dbReference>
<protein>
    <recommendedName>
        <fullName evidence="1">Factor of DNA methylation 1-5/IDN2 domain-containing protein</fullName>
    </recommendedName>
</protein>
<dbReference type="PANTHER" id="PTHR21596:SF3">
    <property type="entry name" value="FACTOR OF DNA METHYLATION 1-RELATED"/>
    <property type="match status" value="1"/>
</dbReference>
<gene>
    <name evidence="2" type="ORF">NCGR_LOCUS44668</name>
</gene>
<dbReference type="AlphaFoldDB" id="A0A811QQ78"/>
<proteinExistence type="predicted"/>
<sequence>MEIKEMKAKLEAMSCNSDSKDSASEKKIVELNSQLQEKMDEMDFMESSNQILVIKERKSNDQLQEIRKELINGLLEHGGPRAHIGIKRMGELDPKAFSNACKQIFPGDNAKVNAALLCSKWEAEIKKPEWHPLDVVRIGGKEMVTTALLEINEDNPSGRYPVAEMWNFKEGQKAALKEVVQFVLKQWKTHKRKH</sequence>
<dbReference type="EMBL" id="CAJGYO010000011">
    <property type="protein sequence ID" value="CAD6261247.1"/>
    <property type="molecule type" value="Genomic_DNA"/>
</dbReference>
<dbReference type="PANTHER" id="PTHR21596">
    <property type="entry name" value="RIBONUCLEASE P SUBUNIT P38"/>
    <property type="match status" value="1"/>
</dbReference>
<reference evidence="2" key="1">
    <citation type="submission" date="2020-10" db="EMBL/GenBank/DDBJ databases">
        <authorList>
            <person name="Han B."/>
            <person name="Lu T."/>
            <person name="Zhao Q."/>
            <person name="Huang X."/>
            <person name="Zhao Y."/>
        </authorList>
    </citation>
    <scope>NUCLEOTIDE SEQUENCE</scope>
</reference>